<proteinExistence type="inferred from homology"/>
<dbReference type="PROSITE" id="PS51186">
    <property type="entry name" value="GNAT"/>
    <property type="match status" value="1"/>
</dbReference>
<evidence type="ECO:0000259" key="4">
    <source>
        <dbReference type="PROSITE" id="PS51186"/>
    </source>
</evidence>
<evidence type="ECO:0000256" key="2">
    <source>
        <dbReference type="ARBA" id="ARBA00023315"/>
    </source>
</evidence>
<dbReference type="GO" id="GO:0016746">
    <property type="term" value="F:acyltransferase activity"/>
    <property type="evidence" value="ECO:0007669"/>
    <property type="project" value="UniProtKB-KW"/>
</dbReference>
<dbReference type="InterPro" id="IPR016181">
    <property type="entry name" value="Acyl_CoA_acyltransferase"/>
</dbReference>
<comment type="caution">
    <text evidence="5">The sequence shown here is derived from an EMBL/GenBank/DDBJ whole genome shotgun (WGS) entry which is preliminary data.</text>
</comment>
<comment type="similarity">
    <text evidence="3">Belongs to the acetyltransferase family. RimJ subfamily.</text>
</comment>
<reference evidence="5 6" key="1">
    <citation type="submission" date="2023-11" db="EMBL/GenBank/DDBJ databases">
        <title>Paucibacter sp. nov., isolated from fresh soil in Korea.</title>
        <authorList>
            <person name="Le N.T.T."/>
        </authorList>
    </citation>
    <scope>NUCLEOTIDE SEQUENCE [LARGE SCALE GENOMIC DNA]</scope>
    <source>
        <strain evidence="5 6">R3-3</strain>
    </source>
</reference>
<organism evidence="5 6">
    <name type="scientific">Roseateles agri</name>
    <dbReference type="NCBI Taxonomy" id="3098619"/>
    <lineage>
        <taxon>Bacteria</taxon>
        <taxon>Pseudomonadati</taxon>
        <taxon>Pseudomonadota</taxon>
        <taxon>Betaproteobacteria</taxon>
        <taxon>Burkholderiales</taxon>
        <taxon>Sphaerotilaceae</taxon>
        <taxon>Roseateles</taxon>
    </lineage>
</organism>
<dbReference type="PANTHER" id="PTHR43792:SF8">
    <property type="entry name" value="[RIBOSOMAL PROTEIN US5]-ALANINE N-ACETYLTRANSFERASE"/>
    <property type="match status" value="1"/>
</dbReference>
<dbReference type="Pfam" id="PF13302">
    <property type="entry name" value="Acetyltransf_3"/>
    <property type="match status" value="1"/>
</dbReference>
<keyword evidence="1 5" id="KW-0808">Transferase</keyword>
<protein>
    <submittedName>
        <fullName evidence="5">GNAT family N-acetyltransferase</fullName>
        <ecNumber evidence="5">2.3.1.-</ecNumber>
    </submittedName>
</protein>
<evidence type="ECO:0000256" key="1">
    <source>
        <dbReference type="ARBA" id="ARBA00022679"/>
    </source>
</evidence>
<dbReference type="SUPFAM" id="SSF55729">
    <property type="entry name" value="Acyl-CoA N-acyltransferases (Nat)"/>
    <property type="match status" value="1"/>
</dbReference>
<evidence type="ECO:0000313" key="5">
    <source>
        <dbReference type="EMBL" id="MDY0749117.1"/>
    </source>
</evidence>
<accession>A0ABU5DS15</accession>
<dbReference type="EC" id="2.3.1.-" evidence="5"/>
<dbReference type="InterPro" id="IPR000182">
    <property type="entry name" value="GNAT_dom"/>
</dbReference>
<gene>
    <name evidence="5" type="ORF">SNE35_31765</name>
</gene>
<sequence length="192" mass="21775">MTAAAQLLSPRLLLQAPSLALAPAVLDYQLRNRTYFARWDPSYPPDYFEPARAAERLIEGEQAFTAGSAYRYWFSLQEAPATPIGQVHISQLTRGAFQSAVLGYSLDAQHQGRGLMHEALQALIAEMFGPRVRLHRIQAAVRPENLRSRQVLLRLGFEREGLSRRYLHIDGAWRDHEVFARINEAWQPPTPA</sequence>
<evidence type="ECO:0000313" key="6">
    <source>
        <dbReference type="Proteomes" id="UP001285263"/>
    </source>
</evidence>
<dbReference type="Gene3D" id="3.40.630.30">
    <property type="match status" value="1"/>
</dbReference>
<dbReference type="InterPro" id="IPR051531">
    <property type="entry name" value="N-acetyltransferase"/>
</dbReference>
<evidence type="ECO:0000256" key="3">
    <source>
        <dbReference type="ARBA" id="ARBA00038502"/>
    </source>
</evidence>
<dbReference type="RefSeq" id="WP_320427084.1">
    <property type="nucleotide sequence ID" value="NZ_JAXCLA010000014.1"/>
</dbReference>
<feature type="domain" description="N-acetyltransferase" evidence="4">
    <location>
        <begin position="26"/>
        <end position="185"/>
    </location>
</feature>
<dbReference type="EMBL" id="JAXCLA010000014">
    <property type="protein sequence ID" value="MDY0749117.1"/>
    <property type="molecule type" value="Genomic_DNA"/>
</dbReference>
<dbReference type="Proteomes" id="UP001285263">
    <property type="component" value="Unassembled WGS sequence"/>
</dbReference>
<keyword evidence="6" id="KW-1185">Reference proteome</keyword>
<dbReference type="PANTHER" id="PTHR43792">
    <property type="entry name" value="GNAT FAMILY, PUTATIVE (AFU_ORTHOLOGUE AFUA_3G00765)-RELATED-RELATED"/>
    <property type="match status" value="1"/>
</dbReference>
<keyword evidence="2 5" id="KW-0012">Acyltransferase</keyword>
<name>A0ABU5DS15_9BURK</name>